<sequence length="271" mass="31303">MGALNLIPYEPPKKDPSTKTGGRDGGGFAELAHQIYQDERADADSRRLLLAFAYVITMLPKPANGKEQFANIREALGRDERHRYTDPLRALIEHDRPRYVPPDERPGGYEASKRTCVGPRVRPYKERPFRAEQMSLPARIEQEKRDAEDFRNTENVCGAPGKDRVLEKLPGTGWYRWHWFCQRHRDHAARVRAQVQEQNERAPEPIPNAGGLLPCYYEADWVRLYRHYTWEGWEPPVYGVRADDWPVPGKEPVPPRARLRLVISSDEPEDA</sequence>
<dbReference type="RefSeq" id="WP_234760722.1">
    <property type="nucleotide sequence ID" value="NZ_JAKEIP010000005.1"/>
</dbReference>
<dbReference type="Proteomes" id="UP001139384">
    <property type="component" value="Unassembled WGS sequence"/>
</dbReference>
<comment type="caution">
    <text evidence="2">The sequence shown here is derived from an EMBL/GenBank/DDBJ whole genome shotgun (WGS) entry which is preliminary data.</text>
</comment>
<evidence type="ECO:0000313" key="3">
    <source>
        <dbReference type="Proteomes" id="UP001139384"/>
    </source>
</evidence>
<evidence type="ECO:0000313" key="2">
    <source>
        <dbReference type="EMBL" id="MCF1592408.1"/>
    </source>
</evidence>
<gene>
    <name evidence="2" type="ORF">L0P92_02335</name>
</gene>
<dbReference type="EMBL" id="JAKEIP010000005">
    <property type="protein sequence ID" value="MCF1592408.1"/>
    <property type="molecule type" value="Genomic_DNA"/>
</dbReference>
<keyword evidence="3" id="KW-1185">Reference proteome</keyword>
<protein>
    <submittedName>
        <fullName evidence="2">Uncharacterized protein</fullName>
    </submittedName>
</protein>
<name>A0A9X1TQB2_STRM4</name>
<accession>A0A9X1TQB2</accession>
<feature type="region of interest" description="Disordered" evidence="1">
    <location>
        <begin position="1"/>
        <end position="27"/>
    </location>
</feature>
<evidence type="ECO:0000256" key="1">
    <source>
        <dbReference type="SAM" id="MobiDB-lite"/>
    </source>
</evidence>
<dbReference type="AlphaFoldDB" id="A0A9X1TQB2"/>
<proteinExistence type="predicted"/>
<reference evidence="2" key="1">
    <citation type="submission" date="2022-01" db="EMBL/GenBank/DDBJ databases">
        <title>Draft Genome Sequences of Seven Type Strains of the Genus Streptomyces.</title>
        <authorList>
            <person name="Aziz S."/>
            <person name="Coretto E."/>
            <person name="Chronakova A."/>
            <person name="Sproer C."/>
            <person name="Huber K."/>
            <person name="Nouioui I."/>
            <person name="Gross H."/>
        </authorList>
    </citation>
    <scope>NUCLEOTIDE SEQUENCE</scope>
    <source>
        <strain evidence="2">DSM 103493</strain>
    </source>
</reference>
<organism evidence="2 3">
    <name type="scientific">Streptomyces muensis</name>
    <dbReference type="NCBI Taxonomy" id="1077944"/>
    <lineage>
        <taxon>Bacteria</taxon>
        <taxon>Bacillati</taxon>
        <taxon>Actinomycetota</taxon>
        <taxon>Actinomycetes</taxon>
        <taxon>Kitasatosporales</taxon>
        <taxon>Streptomycetaceae</taxon>
        <taxon>Streptomyces</taxon>
    </lineage>
</organism>